<sequence>MNLFRRTSTYISTQWGEEWLFFCLLFLPFLGALAAAYGLLKLAAEVAGDFHPALSRIIQGGTGALFPIAFIMMLLWGIALLTEIQLPFNERIRKVTISTLFPIAILMGRVLHLPKEEIQESFLKVNNKLVHNRKHHILPQKILLLLPRCIQSSTCSIKLAPEGDNCQRCGGCEIKDLWEIVDKYKVKMVVATGGEVARKFIKQINPEAVVAVACTQEMILGIQDTYPLLVLSIVNEWPNGPCIDTVANLDRIEEAIKFFLGNGQTT</sequence>
<comment type="caution">
    <text evidence="2">The sequence shown here is derived from an EMBL/GenBank/DDBJ whole genome shotgun (WGS) entry which is preliminary data.</text>
</comment>
<accession>A0A932CMW5</accession>
<dbReference type="AlphaFoldDB" id="A0A932CMW5"/>
<keyword evidence="1" id="KW-0812">Transmembrane</keyword>
<keyword evidence="1" id="KW-0472">Membrane</keyword>
<dbReference type="Proteomes" id="UP000769766">
    <property type="component" value="Unassembled WGS sequence"/>
</dbReference>
<feature type="transmembrane region" description="Helical" evidence="1">
    <location>
        <begin position="20"/>
        <end position="44"/>
    </location>
</feature>
<evidence type="ECO:0000256" key="1">
    <source>
        <dbReference type="SAM" id="Phobius"/>
    </source>
</evidence>
<dbReference type="InterPro" id="IPR002829">
    <property type="entry name" value="DUF116"/>
</dbReference>
<gene>
    <name evidence="2" type="ORF">HYY20_05430</name>
</gene>
<protein>
    <submittedName>
        <fullName evidence="2">DUF116 domain-containing protein</fullName>
    </submittedName>
</protein>
<dbReference type="PANTHER" id="PTHR43801:SF1">
    <property type="entry name" value="POLYPRENYL SYNTHETASE"/>
    <property type="match status" value="1"/>
</dbReference>
<feature type="transmembrane region" description="Helical" evidence="1">
    <location>
        <begin position="64"/>
        <end position="84"/>
    </location>
</feature>
<name>A0A932CMW5_UNCTE</name>
<keyword evidence="1" id="KW-1133">Transmembrane helix</keyword>
<dbReference type="PANTHER" id="PTHR43801">
    <property type="entry name" value="NUCLEOTIDE-BINDING PROTEIN-RELATED"/>
    <property type="match status" value="1"/>
</dbReference>
<dbReference type="EMBL" id="JACPRF010000168">
    <property type="protein sequence ID" value="MBI2876305.1"/>
    <property type="molecule type" value="Genomic_DNA"/>
</dbReference>
<organism evidence="2 3">
    <name type="scientific">Tectimicrobiota bacterium</name>
    <dbReference type="NCBI Taxonomy" id="2528274"/>
    <lineage>
        <taxon>Bacteria</taxon>
        <taxon>Pseudomonadati</taxon>
        <taxon>Nitrospinota/Tectimicrobiota group</taxon>
        <taxon>Candidatus Tectimicrobiota</taxon>
    </lineage>
</organism>
<dbReference type="Pfam" id="PF01976">
    <property type="entry name" value="DUF116"/>
    <property type="match status" value="1"/>
</dbReference>
<reference evidence="2" key="1">
    <citation type="submission" date="2020-07" db="EMBL/GenBank/DDBJ databases">
        <title>Huge and variable diversity of episymbiotic CPR bacteria and DPANN archaea in groundwater ecosystems.</title>
        <authorList>
            <person name="He C.Y."/>
            <person name="Keren R."/>
            <person name="Whittaker M."/>
            <person name="Farag I.F."/>
            <person name="Doudna J."/>
            <person name="Cate J.H.D."/>
            <person name="Banfield J.F."/>
        </authorList>
    </citation>
    <scope>NUCLEOTIDE SEQUENCE</scope>
    <source>
        <strain evidence="2">NC_groundwater_672_Ag_B-0.1um_62_36</strain>
    </source>
</reference>
<evidence type="ECO:0000313" key="3">
    <source>
        <dbReference type="Proteomes" id="UP000769766"/>
    </source>
</evidence>
<evidence type="ECO:0000313" key="2">
    <source>
        <dbReference type="EMBL" id="MBI2876305.1"/>
    </source>
</evidence>
<proteinExistence type="predicted"/>